<reference evidence="8 9" key="1">
    <citation type="submission" date="2018-01" db="EMBL/GenBank/DDBJ databases">
        <title>Draft genome sequence of Jiangella sp. GTF31.</title>
        <authorList>
            <person name="Sahin N."/>
            <person name="Ay H."/>
            <person name="Saygin H."/>
        </authorList>
    </citation>
    <scope>NUCLEOTIDE SEQUENCE [LARGE SCALE GENOMIC DNA]</scope>
    <source>
        <strain evidence="8 9">GTF31</strain>
    </source>
</reference>
<feature type="transmembrane region" description="Helical" evidence="7">
    <location>
        <begin position="71"/>
        <end position="92"/>
    </location>
</feature>
<gene>
    <name evidence="8" type="ORF">C1I92_21210</name>
</gene>
<keyword evidence="6 7" id="KW-0472">Membrane</keyword>
<feature type="transmembrane region" description="Helical" evidence="7">
    <location>
        <begin position="39"/>
        <end position="59"/>
    </location>
</feature>
<keyword evidence="3" id="KW-1003">Cell membrane</keyword>
<dbReference type="GO" id="GO:0008324">
    <property type="term" value="F:monoatomic cation transmembrane transporter activity"/>
    <property type="evidence" value="ECO:0007669"/>
    <property type="project" value="InterPro"/>
</dbReference>
<dbReference type="InterPro" id="IPR002758">
    <property type="entry name" value="Cation_antiport_E"/>
</dbReference>
<keyword evidence="5 7" id="KW-1133">Transmembrane helix</keyword>
<sequence>MSSSQEVPERRNGVQWPVLIGLTVVWVLLWGSFTVANALAGLVVATVVVLVFPLPPIVFGGRVRPLGLARLIGWFAADLVVASVQVAAQALRIGQRPLNAVIEVDLRSRSDLYLTLTAQLLSLVPGSLVVEARRSTSTLFLHVLGVRSLADVEAARRRALRQEERVMRALASEEELAAYRVEGAAS</sequence>
<evidence type="ECO:0000256" key="5">
    <source>
        <dbReference type="ARBA" id="ARBA00022989"/>
    </source>
</evidence>
<dbReference type="NCBIfam" id="NF006521">
    <property type="entry name" value="PRK08965.1-5"/>
    <property type="match status" value="1"/>
</dbReference>
<organism evidence="8 9">
    <name type="scientific">Jiangella anatolica</name>
    <dbReference type="NCBI Taxonomy" id="2670374"/>
    <lineage>
        <taxon>Bacteria</taxon>
        <taxon>Bacillati</taxon>
        <taxon>Actinomycetota</taxon>
        <taxon>Actinomycetes</taxon>
        <taxon>Jiangellales</taxon>
        <taxon>Jiangellaceae</taxon>
        <taxon>Jiangella</taxon>
    </lineage>
</organism>
<evidence type="ECO:0000256" key="2">
    <source>
        <dbReference type="ARBA" id="ARBA00006228"/>
    </source>
</evidence>
<evidence type="ECO:0000256" key="7">
    <source>
        <dbReference type="SAM" id="Phobius"/>
    </source>
</evidence>
<dbReference type="PANTHER" id="PTHR34584:SF1">
    <property type="entry name" value="NA(+)_H(+) ANTIPORTER SUBUNIT E1"/>
    <property type="match status" value="1"/>
</dbReference>
<dbReference type="RefSeq" id="WP_111256643.1">
    <property type="nucleotide sequence ID" value="NZ_POTW01000058.1"/>
</dbReference>
<comment type="caution">
    <text evidence="8">The sequence shown here is derived from an EMBL/GenBank/DDBJ whole genome shotgun (WGS) entry which is preliminary data.</text>
</comment>
<evidence type="ECO:0000256" key="6">
    <source>
        <dbReference type="ARBA" id="ARBA00023136"/>
    </source>
</evidence>
<comment type="subcellular location">
    <subcellularLocation>
        <location evidence="1">Cell membrane</location>
        <topology evidence="1">Multi-pass membrane protein</topology>
    </subcellularLocation>
</comment>
<evidence type="ECO:0000256" key="3">
    <source>
        <dbReference type="ARBA" id="ARBA00022475"/>
    </source>
</evidence>
<dbReference type="Pfam" id="PF01899">
    <property type="entry name" value="MNHE"/>
    <property type="match status" value="1"/>
</dbReference>
<dbReference type="GO" id="GO:0005886">
    <property type="term" value="C:plasma membrane"/>
    <property type="evidence" value="ECO:0007669"/>
    <property type="project" value="UniProtKB-SubCell"/>
</dbReference>
<protein>
    <submittedName>
        <fullName evidence="8">Na+/H+ antiporter subunit E</fullName>
    </submittedName>
</protein>
<comment type="similarity">
    <text evidence="2">Belongs to the CPA3 antiporters (TC 2.A.63) subunit E family.</text>
</comment>
<evidence type="ECO:0000256" key="4">
    <source>
        <dbReference type="ARBA" id="ARBA00022692"/>
    </source>
</evidence>
<feature type="transmembrane region" description="Helical" evidence="7">
    <location>
        <begin position="12"/>
        <end position="33"/>
    </location>
</feature>
<evidence type="ECO:0000256" key="1">
    <source>
        <dbReference type="ARBA" id="ARBA00004651"/>
    </source>
</evidence>
<accession>A0A2W2B1Z8</accession>
<keyword evidence="4 7" id="KW-0812">Transmembrane</keyword>
<dbReference type="PANTHER" id="PTHR34584">
    <property type="entry name" value="NA(+)/H(+) ANTIPORTER SUBUNIT E1"/>
    <property type="match status" value="1"/>
</dbReference>
<evidence type="ECO:0000313" key="9">
    <source>
        <dbReference type="Proteomes" id="UP000248764"/>
    </source>
</evidence>
<evidence type="ECO:0000313" key="8">
    <source>
        <dbReference type="EMBL" id="PZF81451.1"/>
    </source>
</evidence>
<name>A0A2W2B1Z8_9ACTN</name>
<dbReference type="EMBL" id="POTW01000058">
    <property type="protein sequence ID" value="PZF81451.1"/>
    <property type="molecule type" value="Genomic_DNA"/>
</dbReference>
<dbReference type="AlphaFoldDB" id="A0A2W2B1Z8"/>
<keyword evidence="9" id="KW-1185">Reference proteome</keyword>
<proteinExistence type="inferred from homology"/>
<dbReference type="Proteomes" id="UP000248764">
    <property type="component" value="Unassembled WGS sequence"/>
</dbReference>